<name>A0A9N9XZX1_9HYPO</name>
<keyword evidence="3" id="KW-1185">Reference proteome</keyword>
<accession>A0A9N9XZX1</accession>
<organism evidence="2 3">
    <name type="scientific">Clonostachys byssicola</name>
    <dbReference type="NCBI Taxonomy" id="160290"/>
    <lineage>
        <taxon>Eukaryota</taxon>
        <taxon>Fungi</taxon>
        <taxon>Dikarya</taxon>
        <taxon>Ascomycota</taxon>
        <taxon>Pezizomycotina</taxon>
        <taxon>Sordariomycetes</taxon>
        <taxon>Hypocreomycetidae</taxon>
        <taxon>Hypocreales</taxon>
        <taxon>Bionectriaceae</taxon>
        <taxon>Clonostachys</taxon>
    </lineage>
</organism>
<evidence type="ECO:0000313" key="2">
    <source>
        <dbReference type="EMBL" id="CAG9985033.1"/>
    </source>
</evidence>
<feature type="compositionally biased region" description="Polar residues" evidence="1">
    <location>
        <begin position="52"/>
        <end position="62"/>
    </location>
</feature>
<protein>
    <submittedName>
        <fullName evidence="2">Uncharacterized protein</fullName>
    </submittedName>
</protein>
<sequence>MGESPLPERIPQNWVGLRRPIAIKVSFGRFLLPATVLPNAVDNRGQVGGKSEPSNNAVSNDPGTPPVARELQTKPPIENTEEHQGTPVPNVDNSKVTTSLVFCVMP</sequence>
<gene>
    <name evidence="2" type="ORF">CBYS24578_00006712</name>
</gene>
<dbReference type="AlphaFoldDB" id="A0A9N9XZX1"/>
<feature type="region of interest" description="Disordered" evidence="1">
    <location>
        <begin position="39"/>
        <end position="93"/>
    </location>
</feature>
<comment type="caution">
    <text evidence="2">The sequence shown here is derived from an EMBL/GenBank/DDBJ whole genome shotgun (WGS) entry which is preliminary data.</text>
</comment>
<evidence type="ECO:0000256" key="1">
    <source>
        <dbReference type="SAM" id="MobiDB-lite"/>
    </source>
</evidence>
<reference evidence="2 3" key="2">
    <citation type="submission" date="2021-10" db="EMBL/GenBank/DDBJ databases">
        <authorList>
            <person name="Piombo E."/>
        </authorList>
    </citation>
    <scope>NUCLEOTIDE SEQUENCE [LARGE SCALE GENOMIC DNA]</scope>
</reference>
<dbReference type="Proteomes" id="UP000754883">
    <property type="component" value="Unassembled WGS sequence"/>
</dbReference>
<reference evidence="3" key="1">
    <citation type="submission" date="2019-06" db="EMBL/GenBank/DDBJ databases">
        <authorList>
            <person name="Broberg M."/>
        </authorList>
    </citation>
    <scope>NUCLEOTIDE SEQUENCE [LARGE SCALE GENOMIC DNA]</scope>
</reference>
<proteinExistence type="predicted"/>
<dbReference type="EMBL" id="CABFNO020001394">
    <property type="protein sequence ID" value="CAG9985033.1"/>
    <property type="molecule type" value="Genomic_DNA"/>
</dbReference>
<evidence type="ECO:0000313" key="3">
    <source>
        <dbReference type="Proteomes" id="UP000754883"/>
    </source>
</evidence>